<reference evidence="2" key="1">
    <citation type="submission" date="2022-12" db="EMBL/GenBank/DDBJ databases">
        <title>Marinomonas 15G1-11 sp. nov, isolated from marine algae.</title>
        <authorList>
            <person name="Butt M."/>
            <person name="Choi D.G."/>
            <person name="Kim J.M."/>
            <person name="Lee J.K."/>
            <person name="Baek J.H."/>
            <person name="Jeon C.O."/>
        </authorList>
    </citation>
    <scope>NUCLEOTIDE SEQUENCE</scope>
    <source>
        <strain evidence="2">15G1-11</strain>
    </source>
</reference>
<proteinExistence type="predicted"/>
<feature type="compositionally biased region" description="Basic residues" evidence="1">
    <location>
        <begin position="1"/>
        <end position="14"/>
    </location>
</feature>
<accession>A0ABT4JVY6</accession>
<feature type="compositionally biased region" description="Basic and acidic residues" evidence="1">
    <location>
        <begin position="18"/>
        <end position="37"/>
    </location>
</feature>
<keyword evidence="3" id="KW-1185">Reference proteome</keyword>
<dbReference type="Proteomes" id="UP001149719">
    <property type="component" value="Unassembled WGS sequence"/>
</dbReference>
<dbReference type="RefSeq" id="WP_269125711.1">
    <property type="nucleotide sequence ID" value="NZ_JAPUBN010000017.1"/>
</dbReference>
<evidence type="ECO:0000256" key="1">
    <source>
        <dbReference type="SAM" id="MobiDB-lite"/>
    </source>
</evidence>
<feature type="region of interest" description="Disordered" evidence="1">
    <location>
        <begin position="1"/>
        <end position="47"/>
    </location>
</feature>
<organism evidence="2 3">
    <name type="scientific">Marinomonas phaeophyticola</name>
    <dbReference type="NCBI Taxonomy" id="3004091"/>
    <lineage>
        <taxon>Bacteria</taxon>
        <taxon>Pseudomonadati</taxon>
        <taxon>Pseudomonadota</taxon>
        <taxon>Gammaproteobacteria</taxon>
        <taxon>Oceanospirillales</taxon>
        <taxon>Oceanospirillaceae</taxon>
        <taxon>Marinomonas</taxon>
    </lineage>
</organism>
<protein>
    <submittedName>
        <fullName evidence="2">Uncharacterized protein</fullName>
    </submittedName>
</protein>
<comment type="caution">
    <text evidence="2">The sequence shown here is derived from an EMBL/GenBank/DDBJ whole genome shotgun (WGS) entry which is preliminary data.</text>
</comment>
<gene>
    <name evidence="2" type="ORF">O1D97_11455</name>
</gene>
<evidence type="ECO:0000313" key="3">
    <source>
        <dbReference type="Proteomes" id="UP001149719"/>
    </source>
</evidence>
<name>A0ABT4JVY6_9GAMM</name>
<dbReference type="EMBL" id="JAPUBN010000017">
    <property type="protein sequence ID" value="MCZ2722237.1"/>
    <property type="molecule type" value="Genomic_DNA"/>
</dbReference>
<evidence type="ECO:0000313" key="2">
    <source>
        <dbReference type="EMBL" id="MCZ2722237.1"/>
    </source>
</evidence>
<sequence>MARSKKSRTMRGKLGKTGTKEMMKEQRKAQKSKEPRRFHVKKAHLRKEQAQKKLTRLGLLPEVQEAKPTVRPRRFTFVAPVTEVAVDTVIAEEENQTDELTTNDLMNAFSESF</sequence>